<keyword evidence="2" id="KW-1185">Reference proteome</keyword>
<evidence type="ECO:0000313" key="2">
    <source>
        <dbReference type="Proteomes" id="UP000235371"/>
    </source>
</evidence>
<organism evidence="1 2">
    <name type="scientific">Hyaloscypha bicolor E</name>
    <dbReference type="NCBI Taxonomy" id="1095630"/>
    <lineage>
        <taxon>Eukaryota</taxon>
        <taxon>Fungi</taxon>
        <taxon>Dikarya</taxon>
        <taxon>Ascomycota</taxon>
        <taxon>Pezizomycotina</taxon>
        <taxon>Leotiomycetes</taxon>
        <taxon>Helotiales</taxon>
        <taxon>Hyaloscyphaceae</taxon>
        <taxon>Hyaloscypha</taxon>
        <taxon>Hyaloscypha bicolor</taxon>
    </lineage>
</organism>
<dbReference type="RefSeq" id="XP_024732671.1">
    <property type="nucleotide sequence ID" value="XM_024888719.1"/>
</dbReference>
<protein>
    <submittedName>
        <fullName evidence="1">Uncharacterized protein</fullName>
    </submittedName>
</protein>
<dbReference type="InParanoid" id="A0A2J6SYC4"/>
<sequence length="79" mass="8847">MASRCCLALTTCHLCQVFSRHFIPSKLLSKVWVVGASSMSSIPTRERCYPDFMDFLPWTHLHGNSAAPGRTIIPGREIL</sequence>
<dbReference type="GeneID" id="36596795"/>
<dbReference type="Proteomes" id="UP000235371">
    <property type="component" value="Unassembled WGS sequence"/>
</dbReference>
<gene>
    <name evidence="1" type="ORF">K444DRAFT_79023</name>
</gene>
<name>A0A2J6SYC4_9HELO</name>
<dbReference type="EMBL" id="KZ613854">
    <property type="protein sequence ID" value="PMD55767.1"/>
    <property type="molecule type" value="Genomic_DNA"/>
</dbReference>
<proteinExistence type="predicted"/>
<dbReference type="AlphaFoldDB" id="A0A2J6SYC4"/>
<reference evidence="1 2" key="1">
    <citation type="submission" date="2016-04" db="EMBL/GenBank/DDBJ databases">
        <title>A degradative enzymes factory behind the ericoid mycorrhizal symbiosis.</title>
        <authorList>
            <consortium name="DOE Joint Genome Institute"/>
            <person name="Martino E."/>
            <person name="Morin E."/>
            <person name="Grelet G."/>
            <person name="Kuo A."/>
            <person name="Kohler A."/>
            <person name="Daghino S."/>
            <person name="Barry K."/>
            <person name="Choi C."/>
            <person name="Cichocki N."/>
            <person name="Clum A."/>
            <person name="Copeland A."/>
            <person name="Hainaut M."/>
            <person name="Haridas S."/>
            <person name="Labutti K."/>
            <person name="Lindquist E."/>
            <person name="Lipzen A."/>
            <person name="Khouja H.-R."/>
            <person name="Murat C."/>
            <person name="Ohm R."/>
            <person name="Olson A."/>
            <person name="Spatafora J."/>
            <person name="Veneault-Fourrey C."/>
            <person name="Henrissat B."/>
            <person name="Grigoriev I."/>
            <person name="Martin F."/>
            <person name="Perotto S."/>
        </authorList>
    </citation>
    <scope>NUCLEOTIDE SEQUENCE [LARGE SCALE GENOMIC DNA]</scope>
    <source>
        <strain evidence="1 2">E</strain>
    </source>
</reference>
<accession>A0A2J6SYC4</accession>
<evidence type="ECO:0000313" key="1">
    <source>
        <dbReference type="EMBL" id="PMD55767.1"/>
    </source>
</evidence>